<dbReference type="Proteomes" id="UP001467690">
    <property type="component" value="Unassembled WGS sequence"/>
</dbReference>
<evidence type="ECO:0000313" key="2">
    <source>
        <dbReference type="EMBL" id="MER2490759.1"/>
    </source>
</evidence>
<name>A0ABV1RCW4_9ALTE</name>
<gene>
    <name evidence="2" type="ORF">ABS311_02535</name>
</gene>
<feature type="signal peptide" evidence="1">
    <location>
        <begin position="1"/>
        <end position="18"/>
    </location>
</feature>
<protein>
    <recommendedName>
        <fullName evidence="4">Solute-binding protein family 3/N-terminal domain-containing protein</fullName>
    </recommendedName>
</protein>
<dbReference type="RefSeq" id="WP_350400544.1">
    <property type="nucleotide sequence ID" value="NZ_JBELOE010000067.1"/>
</dbReference>
<sequence length="285" mass="33257">MKFYYALFILLFSTQVFANTTYTLQASFEGDTKSSYEYQALKLALDKTQPHYGRYKLNITNEPIPPKRYVVEANSDSLSNFIFVDSVNQSTLNQLSHANFPVMLGIIGYRVPLISTELKQRGYQVDYPRDLRNFSMVQGRGWLDTDILKDNGFTVHTGKHIEGLFYMVANERADFFPIGATQISNALDNFKHVKGLTVDDKTLLYYPLPRFFFMGKKHQQKLIRIEEGLIHAYQDGSLQTLWRQHFQQALDQIAIKQRKLFKLHNKFIEGINKEYEQYVYNPFVD</sequence>
<proteinExistence type="predicted"/>
<feature type="chain" id="PRO_5045610730" description="Solute-binding protein family 3/N-terminal domain-containing protein" evidence="1">
    <location>
        <begin position="19"/>
        <end position="285"/>
    </location>
</feature>
<keyword evidence="3" id="KW-1185">Reference proteome</keyword>
<dbReference type="EMBL" id="JBELOE010000067">
    <property type="protein sequence ID" value="MER2490759.1"/>
    <property type="molecule type" value="Genomic_DNA"/>
</dbReference>
<evidence type="ECO:0000313" key="3">
    <source>
        <dbReference type="Proteomes" id="UP001467690"/>
    </source>
</evidence>
<keyword evidence="1" id="KW-0732">Signal</keyword>
<accession>A0ABV1RCW4</accession>
<reference evidence="2 3" key="1">
    <citation type="submission" date="2024-06" db="EMBL/GenBank/DDBJ databases">
        <authorList>
            <person name="Chen R.Y."/>
        </authorList>
    </citation>
    <scope>NUCLEOTIDE SEQUENCE [LARGE SCALE GENOMIC DNA]</scope>
    <source>
        <strain evidence="2 3">D2</strain>
    </source>
</reference>
<comment type="caution">
    <text evidence="2">The sequence shown here is derived from an EMBL/GenBank/DDBJ whole genome shotgun (WGS) entry which is preliminary data.</text>
</comment>
<dbReference type="SUPFAM" id="SSF53850">
    <property type="entry name" value="Periplasmic binding protein-like II"/>
    <property type="match status" value="1"/>
</dbReference>
<organism evidence="2 3">
    <name type="scientific">Catenovulum sediminis</name>
    <dbReference type="NCBI Taxonomy" id="1740262"/>
    <lineage>
        <taxon>Bacteria</taxon>
        <taxon>Pseudomonadati</taxon>
        <taxon>Pseudomonadota</taxon>
        <taxon>Gammaproteobacteria</taxon>
        <taxon>Alteromonadales</taxon>
        <taxon>Alteromonadaceae</taxon>
        <taxon>Catenovulum</taxon>
    </lineage>
</organism>
<evidence type="ECO:0008006" key="4">
    <source>
        <dbReference type="Google" id="ProtNLM"/>
    </source>
</evidence>
<evidence type="ECO:0000256" key="1">
    <source>
        <dbReference type="SAM" id="SignalP"/>
    </source>
</evidence>